<protein>
    <recommendedName>
        <fullName evidence="4">Peptidoglycan hydrolase</fullName>
    </recommendedName>
</protein>
<dbReference type="SMART" id="SM00257">
    <property type="entry name" value="LysM"/>
    <property type="match status" value="2"/>
</dbReference>
<gene>
    <name evidence="6" type="ORF">GCM10011511_45280</name>
</gene>
<comment type="caution">
    <text evidence="6">The sequence shown here is derived from an EMBL/GenBank/DDBJ whole genome shotgun (WGS) entry which is preliminary data.</text>
</comment>
<sequence length="356" mass="39116">MPIKNIAAGLLLMVAVKQLPAQMSVNGVIYVNTYKEIAMAEMQRSGIPAAIILAQGLHESEAGTSELVKQSNNHFGIKCKDDWKGPVVYHDDDARQECFRSYATAADSYRDHSDFLRRGTRYAFLFQLDPTDYEGWSYGLRKAGYATNIRYSQILIKLIKDYNLQQYTLIAMGKMKPSEEVVLTMPGAPIVKPVEVAAGGTASGGGTVSTGGGGLGRAAGGAGTEVTDVAYPEGEFAINRTKVVYVQAGTSLLAVANRYDLSLPRLLEFNDMREQDVLVKGQLIFLQRKRRTGSIEIHVVRDGESVYDICQAEGIRLQDLLELNQLSSDSKPVAGERIYLQRSAPSRPRLVTDSQR</sequence>
<organism evidence="6 7">
    <name type="scientific">Puia dinghuensis</name>
    <dbReference type="NCBI Taxonomy" id="1792502"/>
    <lineage>
        <taxon>Bacteria</taxon>
        <taxon>Pseudomonadati</taxon>
        <taxon>Bacteroidota</taxon>
        <taxon>Chitinophagia</taxon>
        <taxon>Chitinophagales</taxon>
        <taxon>Chitinophagaceae</taxon>
        <taxon>Puia</taxon>
    </lineage>
</organism>
<accession>A0A8J2UH22</accession>
<evidence type="ECO:0000256" key="2">
    <source>
        <dbReference type="ARBA" id="ARBA00022638"/>
    </source>
</evidence>
<dbReference type="Pfam" id="PF01476">
    <property type="entry name" value="LysM"/>
    <property type="match status" value="2"/>
</dbReference>
<dbReference type="InterPro" id="IPR002901">
    <property type="entry name" value="MGlyc_endo_b_GlcNAc-like_dom"/>
</dbReference>
<dbReference type="InterPro" id="IPR036779">
    <property type="entry name" value="LysM_dom_sf"/>
</dbReference>
<evidence type="ECO:0000313" key="6">
    <source>
        <dbReference type="EMBL" id="GGB16405.1"/>
    </source>
</evidence>
<dbReference type="Pfam" id="PF01832">
    <property type="entry name" value="Glucosaminidase"/>
    <property type="match status" value="1"/>
</dbReference>
<dbReference type="PANTHER" id="PTHR33308">
    <property type="entry name" value="PEPTIDOGLYCAN HYDROLASE FLGJ"/>
    <property type="match status" value="1"/>
</dbReference>
<dbReference type="Gene3D" id="1.10.530.10">
    <property type="match status" value="1"/>
</dbReference>
<keyword evidence="1" id="KW-0929">Antimicrobial</keyword>
<dbReference type="Gene3D" id="3.10.350.10">
    <property type="entry name" value="LysM domain"/>
    <property type="match status" value="1"/>
</dbReference>
<dbReference type="PANTHER" id="PTHR33308:SF9">
    <property type="entry name" value="PEPTIDOGLYCAN HYDROLASE FLGJ"/>
    <property type="match status" value="1"/>
</dbReference>
<evidence type="ECO:0000259" key="5">
    <source>
        <dbReference type="PROSITE" id="PS51782"/>
    </source>
</evidence>
<keyword evidence="2" id="KW-0081">Bacteriolytic enzyme</keyword>
<dbReference type="InterPro" id="IPR051056">
    <property type="entry name" value="Glycosyl_Hydrolase_73"/>
</dbReference>
<keyword evidence="3" id="KW-0378">Hydrolase</keyword>
<evidence type="ECO:0000313" key="7">
    <source>
        <dbReference type="Proteomes" id="UP000607559"/>
    </source>
</evidence>
<dbReference type="SMART" id="SM00047">
    <property type="entry name" value="LYZ2"/>
    <property type="match status" value="1"/>
</dbReference>
<dbReference type="Proteomes" id="UP000607559">
    <property type="component" value="Unassembled WGS sequence"/>
</dbReference>
<dbReference type="GO" id="GO:0042742">
    <property type="term" value="P:defense response to bacterium"/>
    <property type="evidence" value="ECO:0007669"/>
    <property type="project" value="UniProtKB-KW"/>
</dbReference>
<dbReference type="AlphaFoldDB" id="A0A8J2UH22"/>
<dbReference type="GO" id="GO:0031640">
    <property type="term" value="P:killing of cells of another organism"/>
    <property type="evidence" value="ECO:0007669"/>
    <property type="project" value="UniProtKB-KW"/>
</dbReference>
<dbReference type="GO" id="GO:0004040">
    <property type="term" value="F:amidase activity"/>
    <property type="evidence" value="ECO:0007669"/>
    <property type="project" value="InterPro"/>
</dbReference>
<keyword evidence="7" id="KW-1185">Reference proteome</keyword>
<dbReference type="EMBL" id="BMJC01000005">
    <property type="protein sequence ID" value="GGB16405.1"/>
    <property type="molecule type" value="Genomic_DNA"/>
</dbReference>
<evidence type="ECO:0000256" key="4">
    <source>
        <dbReference type="ARBA" id="ARBA00032108"/>
    </source>
</evidence>
<dbReference type="PROSITE" id="PS51782">
    <property type="entry name" value="LYSM"/>
    <property type="match status" value="1"/>
</dbReference>
<dbReference type="InterPro" id="IPR018392">
    <property type="entry name" value="LysM"/>
</dbReference>
<proteinExistence type="predicted"/>
<dbReference type="RefSeq" id="WP_188936120.1">
    <property type="nucleotide sequence ID" value="NZ_BMJC01000005.1"/>
</dbReference>
<feature type="domain" description="LysM" evidence="5">
    <location>
        <begin position="296"/>
        <end position="340"/>
    </location>
</feature>
<reference evidence="6" key="1">
    <citation type="journal article" date="2014" name="Int. J. Syst. Evol. Microbiol.">
        <title>Complete genome sequence of Corynebacterium casei LMG S-19264T (=DSM 44701T), isolated from a smear-ripened cheese.</title>
        <authorList>
            <consortium name="US DOE Joint Genome Institute (JGI-PGF)"/>
            <person name="Walter F."/>
            <person name="Albersmeier A."/>
            <person name="Kalinowski J."/>
            <person name="Ruckert C."/>
        </authorList>
    </citation>
    <scope>NUCLEOTIDE SEQUENCE</scope>
    <source>
        <strain evidence="6">CGMCC 1.15448</strain>
    </source>
</reference>
<reference evidence="6" key="2">
    <citation type="submission" date="2020-09" db="EMBL/GenBank/DDBJ databases">
        <authorList>
            <person name="Sun Q."/>
            <person name="Zhou Y."/>
        </authorList>
    </citation>
    <scope>NUCLEOTIDE SEQUENCE</scope>
    <source>
        <strain evidence="6">CGMCC 1.15448</strain>
    </source>
</reference>
<dbReference type="SUPFAM" id="SSF54106">
    <property type="entry name" value="LysM domain"/>
    <property type="match status" value="2"/>
</dbReference>
<evidence type="ECO:0000256" key="3">
    <source>
        <dbReference type="ARBA" id="ARBA00022801"/>
    </source>
</evidence>
<evidence type="ECO:0000256" key="1">
    <source>
        <dbReference type="ARBA" id="ARBA00022529"/>
    </source>
</evidence>
<name>A0A8J2UH22_9BACT</name>